<organism evidence="2 3">
    <name type="scientific">Elaeis guineensis var. tenera</name>
    <name type="common">Oil palm</name>
    <dbReference type="NCBI Taxonomy" id="51953"/>
    <lineage>
        <taxon>Eukaryota</taxon>
        <taxon>Viridiplantae</taxon>
        <taxon>Streptophyta</taxon>
        <taxon>Embryophyta</taxon>
        <taxon>Tracheophyta</taxon>
        <taxon>Spermatophyta</taxon>
        <taxon>Magnoliopsida</taxon>
        <taxon>Liliopsida</taxon>
        <taxon>Arecaceae</taxon>
        <taxon>Arecoideae</taxon>
        <taxon>Cocoseae</taxon>
        <taxon>Elaeidinae</taxon>
        <taxon>Elaeis</taxon>
    </lineage>
</organism>
<dbReference type="AlphaFoldDB" id="A0A8N4IFU4"/>
<evidence type="ECO:0000256" key="1">
    <source>
        <dbReference type="SAM" id="MobiDB-lite"/>
    </source>
</evidence>
<name>A0A8N4IFU4_ELAGV</name>
<accession>A0A8N4IFU4</accession>
<dbReference type="Proteomes" id="UP000504607">
    <property type="component" value="Chromosome 9"/>
</dbReference>
<evidence type="ECO:0000313" key="3">
    <source>
        <dbReference type="RefSeq" id="XP_029122579.1"/>
    </source>
</evidence>
<keyword evidence="2" id="KW-1185">Reference proteome</keyword>
<feature type="compositionally biased region" description="Low complexity" evidence="1">
    <location>
        <begin position="38"/>
        <end position="49"/>
    </location>
</feature>
<feature type="region of interest" description="Disordered" evidence="1">
    <location>
        <begin position="1"/>
        <end position="59"/>
    </location>
</feature>
<dbReference type="RefSeq" id="XP_029122579.1">
    <property type="nucleotide sequence ID" value="XM_029266746.1"/>
</dbReference>
<evidence type="ECO:0000313" key="2">
    <source>
        <dbReference type="Proteomes" id="UP000504607"/>
    </source>
</evidence>
<proteinExistence type="predicted"/>
<sequence length="151" mass="16017">MRLTSESLRQAIRKKKNVLSGPGGPSQPSKKLREESPPRVSRSTPSSFSPQPPPVHSSPLPAVEVVMVAAPPPPADDDVIVVEPPARPIEAVQALSIQIGSGGGQAPSRKGANKGKSLMPPTFTTDYNLDMSSKEATVAIKMRFKVTDQTL</sequence>
<protein>
    <submittedName>
        <fullName evidence="3">Uncharacterized protein LOC114914519</fullName>
    </submittedName>
</protein>
<gene>
    <name evidence="3" type="primary">LOC114914519</name>
</gene>
<reference evidence="3" key="1">
    <citation type="submission" date="2025-08" db="UniProtKB">
        <authorList>
            <consortium name="RefSeq"/>
        </authorList>
    </citation>
    <scope>IDENTIFICATION</scope>
</reference>
<feature type="region of interest" description="Disordered" evidence="1">
    <location>
        <begin position="100"/>
        <end position="119"/>
    </location>
</feature>